<dbReference type="GO" id="GO:0003676">
    <property type="term" value="F:nucleic acid binding"/>
    <property type="evidence" value="ECO:0007669"/>
    <property type="project" value="InterPro"/>
</dbReference>
<keyword evidence="2" id="KW-0479">Metal-binding</keyword>
<comment type="subunit">
    <text evidence="2">Component of the archaeal exosome complex. Forms a trimer of Rrp4 and/or Csl4 subunits. The trimer associates with an hexameric ring-like arrangement composed of 3 Rrp41-Rrp42 heterodimers. Interacts with DnaG.</text>
</comment>
<feature type="binding site" evidence="2">
    <location>
        <position position="165"/>
    </location>
    <ligand>
        <name>Zn(2+)</name>
        <dbReference type="ChEBI" id="CHEBI:29105"/>
    </ligand>
</feature>
<name>A0A7C2V9L0_9CREN</name>
<dbReference type="GO" id="GO:0000178">
    <property type="term" value="C:exosome (RNase complex)"/>
    <property type="evidence" value="ECO:0007669"/>
    <property type="project" value="UniProtKB-KW"/>
</dbReference>
<dbReference type="SUPFAM" id="SSF50249">
    <property type="entry name" value="Nucleic acid-binding proteins"/>
    <property type="match status" value="1"/>
</dbReference>
<feature type="binding site" evidence="2">
    <location>
        <position position="168"/>
    </location>
    <ligand>
        <name>Zn(2+)</name>
        <dbReference type="ChEBI" id="CHEBI:29105"/>
    </ligand>
</feature>
<dbReference type="AlphaFoldDB" id="A0A7C2V9L0"/>
<feature type="binding site" evidence="2">
    <location>
        <position position="149"/>
    </location>
    <ligand>
        <name>Zn(2+)</name>
        <dbReference type="ChEBI" id="CHEBI:29105"/>
    </ligand>
</feature>
<dbReference type="PANTHER" id="PTHR12686">
    <property type="entry name" value="3'-5' EXORIBONUCLEASE CSL4-RELATED"/>
    <property type="match status" value="1"/>
</dbReference>
<proteinExistence type="inferred from homology"/>
<dbReference type="PANTHER" id="PTHR12686:SF8">
    <property type="entry name" value="EXOSOME COMPLEX COMPONENT CSL4"/>
    <property type="match status" value="1"/>
</dbReference>
<dbReference type="Gene3D" id="2.40.50.100">
    <property type="match status" value="1"/>
</dbReference>
<feature type="domain" description="S1 motif" evidence="3">
    <location>
        <begin position="63"/>
        <end position="128"/>
    </location>
</feature>
<comment type="similarity">
    <text evidence="2">Belongs to the CSL4 family.</text>
</comment>
<evidence type="ECO:0000313" key="4">
    <source>
        <dbReference type="EMBL" id="HEW53192.1"/>
    </source>
</evidence>
<evidence type="ECO:0000256" key="1">
    <source>
        <dbReference type="ARBA" id="ARBA00022835"/>
    </source>
</evidence>
<dbReference type="HAMAP" id="MF_00975">
    <property type="entry name" value="Exosome_Csl4"/>
    <property type="match status" value="1"/>
</dbReference>
<dbReference type="Gene3D" id="2.20.70.10">
    <property type="match status" value="1"/>
</dbReference>
<reference evidence="4" key="1">
    <citation type="journal article" date="2020" name="mSystems">
        <title>Genome- and Community-Level Interaction Insights into Carbon Utilization and Element Cycling Functions of Hydrothermarchaeota in Hydrothermal Sediment.</title>
        <authorList>
            <person name="Zhou Z."/>
            <person name="Liu Y."/>
            <person name="Xu W."/>
            <person name="Pan J."/>
            <person name="Luo Z.H."/>
            <person name="Li M."/>
        </authorList>
    </citation>
    <scope>NUCLEOTIDE SEQUENCE [LARGE SCALE GENOMIC DNA]</scope>
    <source>
        <strain evidence="4">SpSt-16</strain>
    </source>
</reference>
<dbReference type="GO" id="GO:0008270">
    <property type="term" value="F:zinc ion binding"/>
    <property type="evidence" value="ECO:0007669"/>
    <property type="project" value="UniProtKB-UniRule"/>
</dbReference>
<protein>
    <recommendedName>
        <fullName evidence="2">Exosome complex component Csl4</fullName>
    </recommendedName>
</protein>
<dbReference type="PROSITE" id="PS50126">
    <property type="entry name" value="S1"/>
    <property type="match status" value="1"/>
</dbReference>
<feature type="binding site" evidence="2">
    <location>
        <position position="152"/>
    </location>
    <ligand>
        <name>Zn(2+)</name>
        <dbReference type="ChEBI" id="CHEBI:29105"/>
    </ligand>
</feature>
<evidence type="ECO:0000259" key="3">
    <source>
        <dbReference type="PROSITE" id="PS50126"/>
    </source>
</evidence>
<sequence>MSSNMVLPGDPICKEEEYLGYRNVYIDERGNVRAAVIGLVTLDKISRRVSVKPFKELRIPRAGDIVIGEVASMRDDIAFVELLGYDISKTFKHTYTSILHISQVTTARNESMYNYVRLGDLIKAKVLNDYLPLLISIKEPRLGVILAYCSRCGAQLYLNNSRLICPVCGNVEQRKLSIDYMLVRGKKNAKA</sequence>
<evidence type="ECO:0000256" key="2">
    <source>
        <dbReference type="HAMAP-Rule" id="MF_00975"/>
    </source>
</evidence>
<dbReference type="GO" id="GO:0006401">
    <property type="term" value="P:RNA catabolic process"/>
    <property type="evidence" value="ECO:0007669"/>
    <property type="project" value="UniProtKB-UniRule"/>
</dbReference>
<dbReference type="GO" id="GO:0006396">
    <property type="term" value="P:RNA processing"/>
    <property type="evidence" value="ECO:0007669"/>
    <property type="project" value="InterPro"/>
</dbReference>
<gene>
    <name evidence="2" type="primary">csl4</name>
    <name evidence="4" type="ORF">ENO77_03395</name>
</gene>
<keyword evidence="2" id="KW-0862">Zinc</keyword>
<keyword evidence="2" id="KW-0963">Cytoplasm</keyword>
<dbReference type="EMBL" id="DSGT01000009">
    <property type="protein sequence ID" value="HEW53192.1"/>
    <property type="molecule type" value="Genomic_DNA"/>
</dbReference>
<comment type="subcellular location">
    <subcellularLocation>
        <location evidence="2">Cytoplasm</location>
    </subcellularLocation>
</comment>
<dbReference type="NCBIfam" id="NF034126">
    <property type="entry name" value="PRK09521.1"/>
    <property type="match status" value="1"/>
</dbReference>
<dbReference type="Gene3D" id="2.40.50.140">
    <property type="entry name" value="Nucleic acid-binding proteins"/>
    <property type="match status" value="1"/>
</dbReference>
<dbReference type="InterPro" id="IPR003029">
    <property type="entry name" value="S1_domain"/>
</dbReference>
<dbReference type="InterPro" id="IPR039771">
    <property type="entry name" value="Csl4"/>
</dbReference>
<keyword evidence="1 2" id="KW-0271">Exosome</keyword>
<dbReference type="SMART" id="SM00316">
    <property type="entry name" value="S1"/>
    <property type="match status" value="1"/>
</dbReference>
<dbReference type="InterPro" id="IPR030850">
    <property type="entry name" value="Exosome_Csl4_arc"/>
</dbReference>
<dbReference type="GO" id="GO:0005737">
    <property type="term" value="C:cytoplasm"/>
    <property type="evidence" value="ECO:0007669"/>
    <property type="project" value="UniProtKB-SubCell"/>
</dbReference>
<dbReference type="InterPro" id="IPR012340">
    <property type="entry name" value="NA-bd_OB-fold"/>
</dbReference>
<dbReference type="SUPFAM" id="SSF110324">
    <property type="entry name" value="Ribosomal L27 protein-like"/>
    <property type="match status" value="1"/>
</dbReference>
<organism evidence="4">
    <name type="scientific">Ignisphaera aggregans</name>
    <dbReference type="NCBI Taxonomy" id="334771"/>
    <lineage>
        <taxon>Archaea</taxon>
        <taxon>Thermoproteota</taxon>
        <taxon>Thermoprotei</taxon>
        <taxon>Desulfurococcales</taxon>
        <taxon>Desulfurococcaceae</taxon>
        <taxon>Ignisphaera</taxon>
    </lineage>
</organism>
<comment type="function">
    <text evidence="2">Non-catalytic component of the exosome, which is a complex involved in RNA degradation. Increases the RNA binding and the efficiency of RNA degradation. Helpful for the interaction of the exosome with A-poor RNAs.</text>
</comment>
<comment type="caution">
    <text evidence="4">The sequence shown here is derived from an EMBL/GenBank/DDBJ whole genome shotgun (WGS) entry which is preliminary data.</text>
</comment>
<accession>A0A7C2V9L0</accession>